<dbReference type="Gene3D" id="2.130.10.130">
    <property type="entry name" value="Integrin alpha, N-terminal"/>
    <property type="match status" value="1"/>
</dbReference>
<dbReference type="Gene3D" id="2.60.40.10">
    <property type="entry name" value="Immunoglobulins"/>
    <property type="match status" value="2"/>
</dbReference>
<dbReference type="EMBL" id="CP042467">
    <property type="protein sequence ID" value="QED26737.1"/>
    <property type="molecule type" value="Genomic_DNA"/>
</dbReference>
<dbReference type="InterPro" id="IPR013783">
    <property type="entry name" value="Ig-like_fold"/>
</dbReference>
<dbReference type="SUPFAM" id="SSF69318">
    <property type="entry name" value="Integrin alpha N-terminal domain"/>
    <property type="match status" value="2"/>
</dbReference>
<name>A0A5B8XNM4_9DELT</name>
<proteinExistence type="predicted"/>
<dbReference type="OrthoDB" id="5380843at2"/>
<evidence type="ECO:0000259" key="4">
    <source>
        <dbReference type="Pfam" id="PF07705"/>
    </source>
</evidence>
<sequence>MFRLLILVALFSLGSGCSGCDDDSGGIPNSDAGNNTQDMADDANNLGDGGQSDMGEPDGGPSDMGEPDANTCSTVECNGVCCGEGQECFQDLCLDPCAGTRCGAGFELCCAEADICLGQACLTPGADCTVTEECAVEEICEPTVGKCVPRDAVEVCEFIPPIGPFEPEVGCFWPNPAPTVNPDSVHVVVAPIVGNLTDDNGDGLTNTDDVPEIVFLTRTSGCCDKRGTLRIVDGRCGANGEMTTIASLDSVVMTNDAAPALGDLDGDGVPEIVAVKGQNLQTNQKVTPQGLVAWKRVTPDGATWEPMWENDEYPTFGVHTRGGPTVGIADLDGDGNPEVFVGNVVLNGQDGNLKWDGVANSQTPVGIGNNAFLGPSSIAADVDLDGMQEVMAGNTLYSHDGTVRWTYEYTTSNSTCQGGLPCDGYTAVAEFDGDPEGEIVIIRLGEVFVLNHDGTLFWQQQIVKDDCTRNESGPPTIADFDGDGRPEIGTAAADFYTVLDLDCDTDTWEDDGCFARGVLWATPNQDCSSRVTASSVFDFEGDGKAEMVYADEQNFRIFDGTTGAILFDDPSHSSNTRIEMPIVADVDNDGNSEIVVPSATAQSIKVFKDPSDNWVRTRRIWNQHAYAVTNINEDGTVPAQPDINWLNGRLNNFRQNIQPGGIFDAPNLLIESVDVRGLGCGEDSEVIIRVTVSNAGALGVAPGNTLIRIYGSSGGDTIVIDDTTLTTRLLPGQREVVEVTYAVPADWVTNGFEIGAIIDPDATINECNEDDNQGSFDGANVVFSAPELEVTTLTATGTTCGLTLQMPIAFTVRNSGTDTVPANVPLVVTGTFQGTTVEIARVTTSAELLVGEEEDFNLVWTVDPGAPAQDVTITVTVDPDKEVYDCDEQEALSVVENCRISG</sequence>
<evidence type="ECO:0000256" key="2">
    <source>
        <dbReference type="SAM" id="MobiDB-lite"/>
    </source>
</evidence>
<evidence type="ECO:0000313" key="5">
    <source>
        <dbReference type="EMBL" id="QED26737.1"/>
    </source>
</evidence>
<dbReference type="RefSeq" id="WP_146958423.1">
    <property type="nucleotide sequence ID" value="NZ_CP042467.1"/>
</dbReference>
<evidence type="ECO:0000256" key="1">
    <source>
        <dbReference type="ARBA" id="ARBA00022729"/>
    </source>
</evidence>
<keyword evidence="1 3" id="KW-0732">Signal</keyword>
<dbReference type="InterPro" id="IPR013517">
    <property type="entry name" value="FG-GAP"/>
</dbReference>
<dbReference type="Pfam" id="PF13517">
    <property type="entry name" value="FG-GAP_3"/>
    <property type="match status" value="1"/>
</dbReference>
<organism evidence="5 6">
    <name type="scientific">Microvenator marinus</name>
    <dbReference type="NCBI Taxonomy" id="2600177"/>
    <lineage>
        <taxon>Bacteria</taxon>
        <taxon>Deltaproteobacteria</taxon>
        <taxon>Bradymonadales</taxon>
        <taxon>Microvenatoraceae</taxon>
        <taxon>Microvenator</taxon>
    </lineage>
</organism>
<dbReference type="PROSITE" id="PS51257">
    <property type="entry name" value="PROKAR_LIPOPROTEIN"/>
    <property type="match status" value="1"/>
</dbReference>
<dbReference type="Pfam" id="PF07705">
    <property type="entry name" value="CARDB"/>
    <property type="match status" value="2"/>
</dbReference>
<keyword evidence="6" id="KW-1185">Reference proteome</keyword>
<feature type="domain" description="CARDB" evidence="4">
    <location>
        <begin position="682"/>
        <end position="773"/>
    </location>
</feature>
<dbReference type="PANTHER" id="PTHR44103:SF1">
    <property type="entry name" value="PROPROTEIN CONVERTASE P"/>
    <property type="match status" value="1"/>
</dbReference>
<reference evidence="5 6" key="1">
    <citation type="submission" date="2019-08" db="EMBL/GenBank/DDBJ databases">
        <authorList>
            <person name="Liang Q."/>
        </authorList>
    </citation>
    <scope>NUCLEOTIDE SEQUENCE [LARGE SCALE GENOMIC DNA]</scope>
    <source>
        <strain evidence="5 6">V1718</strain>
    </source>
</reference>
<protein>
    <recommendedName>
        <fullName evidence="4">CARDB domain-containing protein</fullName>
    </recommendedName>
</protein>
<gene>
    <name evidence="5" type="ORF">FRD01_05655</name>
</gene>
<evidence type="ECO:0000256" key="3">
    <source>
        <dbReference type="SAM" id="SignalP"/>
    </source>
</evidence>
<feature type="region of interest" description="Disordered" evidence="2">
    <location>
        <begin position="28"/>
        <end position="66"/>
    </location>
</feature>
<dbReference type="PANTHER" id="PTHR44103">
    <property type="entry name" value="PROPROTEIN CONVERTASE P"/>
    <property type="match status" value="1"/>
</dbReference>
<dbReference type="AlphaFoldDB" id="A0A5B8XNM4"/>
<evidence type="ECO:0000313" key="6">
    <source>
        <dbReference type="Proteomes" id="UP000321595"/>
    </source>
</evidence>
<feature type="signal peptide" evidence="3">
    <location>
        <begin position="1"/>
        <end position="20"/>
    </location>
</feature>
<dbReference type="Proteomes" id="UP000321595">
    <property type="component" value="Chromosome"/>
</dbReference>
<feature type="domain" description="CARDB" evidence="4">
    <location>
        <begin position="786"/>
        <end position="889"/>
    </location>
</feature>
<dbReference type="KEGG" id="bbae:FRD01_05655"/>
<dbReference type="InterPro" id="IPR028994">
    <property type="entry name" value="Integrin_alpha_N"/>
</dbReference>
<dbReference type="InterPro" id="IPR011635">
    <property type="entry name" value="CARDB"/>
</dbReference>
<feature type="chain" id="PRO_5022940071" description="CARDB domain-containing protein" evidence="3">
    <location>
        <begin position="21"/>
        <end position="902"/>
    </location>
</feature>
<accession>A0A5B8XNM4</accession>